<dbReference type="Proteomes" id="UP000254545">
    <property type="component" value="Unassembled WGS sequence"/>
</dbReference>
<dbReference type="EMBL" id="UGKR01000003">
    <property type="protein sequence ID" value="STS90107.1"/>
    <property type="molecule type" value="Genomic_DNA"/>
</dbReference>
<dbReference type="AlphaFoldDB" id="A0A7H4MIF7"/>
<reference evidence="1 2" key="1">
    <citation type="submission" date="2018-06" db="EMBL/GenBank/DDBJ databases">
        <authorList>
            <consortium name="Pathogen Informatics"/>
            <person name="Doyle S."/>
        </authorList>
    </citation>
    <scope>NUCLEOTIDE SEQUENCE [LARGE SCALE GENOMIC DNA]</scope>
    <source>
        <strain evidence="1 2">NCTC9177</strain>
    </source>
</reference>
<accession>A0A7H4MIF7</accession>
<comment type="caution">
    <text evidence="1">The sequence shown here is derived from an EMBL/GenBank/DDBJ whole genome shotgun (WGS) entry which is preliminary data.</text>
</comment>
<name>A0A7H4MIF7_KLEVA</name>
<organism evidence="1 2">
    <name type="scientific">Klebsiella variicola</name>
    <dbReference type="NCBI Taxonomy" id="244366"/>
    <lineage>
        <taxon>Bacteria</taxon>
        <taxon>Pseudomonadati</taxon>
        <taxon>Pseudomonadota</taxon>
        <taxon>Gammaproteobacteria</taxon>
        <taxon>Enterobacterales</taxon>
        <taxon>Enterobacteriaceae</taxon>
        <taxon>Klebsiella/Raoultella group</taxon>
        <taxon>Klebsiella</taxon>
        <taxon>Klebsiella pneumoniae complex</taxon>
    </lineage>
</organism>
<evidence type="ECO:0000313" key="2">
    <source>
        <dbReference type="Proteomes" id="UP000254545"/>
    </source>
</evidence>
<evidence type="ECO:0000313" key="1">
    <source>
        <dbReference type="EMBL" id="STS90107.1"/>
    </source>
</evidence>
<gene>
    <name evidence="1" type="ORF">NCTC9177_03997</name>
</gene>
<protein>
    <submittedName>
        <fullName evidence="1">Uncharacterized protein</fullName>
    </submittedName>
</protein>
<sequence length="189" mass="21648">MKIEPLPSCCPNLCTPAASHDEKLHYQLLSVLQFRKDVPNCFDFLITQSAIFYGCCETYVRAPKALNWVHINYPSIGAETERTLHQPQHLTSDNSSPHAIKKVKPVRFSGLINNHVPQHRRYMVIEVPPVNLDFHKTFRDAVILFPVIESLFNGECFDFFLFLQNCLPSRIESFCQPGPELLSTFASLR</sequence>
<proteinExistence type="predicted"/>